<evidence type="ECO:0000256" key="2">
    <source>
        <dbReference type="SAM" id="MobiDB-lite"/>
    </source>
</evidence>
<dbReference type="AlphaFoldDB" id="A0A834VBL5"/>
<feature type="coiled-coil region" evidence="1">
    <location>
        <begin position="75"/>
        <end position="135"/>
    </location>
</feature>
<accession>A0A834VBL5</accession>
<reference evidence="4" key="3">
    <citation type="submission" date="2022-06" db="UniProtKB">
        <authorList>
            <consortium name="EnsemblMetazoa"/>
        </authorList>
    </citation>
    <scope>IDENTIFICATION</scope>
</reference>
<keyword evidence="5" id="KW-1185">Reference proteome</keyword>
<evidence type="ECO:0000313" key="5">
    <source>
        <dbReference type="Proteomes" id="UP000070412"/>
    </source>
</evidence>
<dbReference type="EnsemblMetazoa" id="SSS_1526s_mrna">
    <property type="protein sequence ID" value="KAF7489329.1"/>
    <property type="gene ID" value="SSS_1526"/>
</dbReference>
<evidence type="ECO:0000313" key="3">
    <source>
        <dbReference type="EMBL" id="KAF7489329.1"/>
    </source>
</evidence>
<keyword evidence="1" id="KW-0175">Coiled coil</keyword>
<evidence type="ECO:0000313" key="4">
    <source>
        <dbReference type="EnsemblMetazoa" id="KAF7489329.1"/>
    </source>
</evidence>
<reference evidence="5" key="1">
    <citation type="journal article" date="2020" name="PLoS Negl. Trop. Dis.">
        <title>High-quality nuclear genome for Sarcoptes scabiei-A critical resource for a neglected parasite.</title>
        <authorList>
            <person name="Korhonen P.K."/>
            <person name="Gasser R.B."/>
            <person name="Ma G."/>
            <person name="Wang T."/>
            <person name="Stroehlein A.J."/>
            <person name="Young N.D."/>
            <person name="Ang C.S."/>
            <person name="Fernando D.D."/>
            <person name="Lu H.C."/>
            <person name="Taylor S."/>
            <person name="Reynolds S.L."/>
            <person name="Mofiz E."/>
            <person name="Najaraj S.H."/>
            <person name="Gowda H."/>
            <person name="Madugundu A."/>
            <person name="Renuse S."/>
            <person name="Holt D."/>
            <person name="Pandey A."/>
            <person name="Papenfuss A.T."/>
            <person name="Fischer K."/>
        </authorList>
    </citation>
    <scope>NUCLEOTIDE SEQUENCE [LARGE SCALE GENOMIC DNA]</scope>
</reference>
<sequence>MSSSGSSTASSSSSPPPIPSSSTEAALMDHQIELIETYRRQYEDKMREFIYREPHTPPTQFELRIKHNQLKNDHLDDYCARIEKLETKIETNQSDKSDGDRSMKKIDANIYKTLVNRLNDELERCFVMVANLNEKEYRICQTGFVIGWKENSKHLIATDDCSASNSNDDSRPLKSLTLNSIVNDRF</sequence>
<dbReference type="OrthoDB" id="6514799at2759"/>
<feature type="compositionally biased region" description="Low complexity" evidence="2">
    <location>
        <begin position="1"/>
        <end position="13"/>
    </location>
</feature>
<reference evidence="3" key="2">
    <citation type="submission" date="2020-01" db="EMBL/GenBank/DDBJ databases">
        <authorList>
            <person name="Korhonen P.K.K."/>
            <person name="Guangxu M.G."/>
            <person name="Wang T.W."/>
            <person name="Stroehlein A.J.S."/>
            <person name="Young N.D."/>
            <person name="Ang C.-S.A."/>
            <person name="Fernando D.W.F."/>
            <person name="Lu H.L."/>
            <person name="Taylor S.T."/>
            <person name="Ehtesham M.E.M."/>
            <person name="Najaraj S.H.N."/>
            <person name="Harsha G.H.G."/>
            <person name="Madugundu A.M."/>
            <person name="Renuse S.R."/>
            <person name="Holt D.H."/>
            <person name="Pandey A.P."/>
            <person name="Papenfuss A.P."/>
            <person name="Gasser R.B.G."/>
            <person name="Fischer K.F."/>
        </authorList>
    </citation>
    <scope>NUCLEOTIDE SEQUENCE</scope>
    <source>
        <strain evidence="3">SSS_KF_BRIS2020</strain>
    </source>
</reference>
<evidence type="ECO:0000256" key="1">
    <source>
        <dbReference type="SAM" id="Coils"/>
    </source>
</evidence>
<protein>
    <submittedName>
        <fullName evidence="3 4">Uncharacterized protein</fullName>
    </submittedName>
</protein>
<gene>
    <name evidence="3" type="ORF">SSS_1526</name>
</gene>
<feature type="region of interest" description="Disordered" evidence="2">
    <location>
        <begin position="1"/>
        <end position="24"/>
    </location>
</feature>
<dbReference type="Proteomes" id="UP000070412">
    <property type="component" value="Unassembled WGS sequence"/>
</dbReference>
<proteinExistence type="predicted"/>
<name>A0A834VBL5_SARSC</name>
<organism evidence="3">
    <name type="scientific">Sarcoptes scabiei</name>
    <name type="common">Itch mite</name>
    <name type="synonym">Acarus scabiei</name>
    <dbReference type="NCBI Taxonomy" id="52283"/>
    <lineage>
        <taxon>Eukaryota</taxon>
        <taxon>Metazoa</taxon>
        <taxon>Ecdysozoa</taxon>
        <taxon>Arthropoda</taxon>
        <taxon>Chelicerata</taxon>
        <taxon>Arachnida</taxon>
        <taxon>Acari</taxon>
        <taxon>Acariformes</taxon>
        <taxon>Sarcoptiformes</taxon>
        <taxon>Astigmata</taxon>
        <taxon>Psoroptidia</taxon>
        <taxon>Sarcoptoidea</taxon>
        <taxon>Sarcoptidae</taxon>
        <taxon>Sarcoptinae</taxon>
        <taxon>Sarcoptes</taxon>
    </lineage>
</organism>
<dbReference type="EMBL" id="WVUK01000065">
    <property type="protein sequence ID" value="KAF7489329.1"/>
    <property type="molecule type" value="Genomic_DNA"/>
</dbReference>